<accession>A0ABU1S4K9</accession>
<evidence type="ECO:0000256" key="1">
    <source>
        <dbReference type="SAM" id="SignalP"/>
    </source>
</evidence>
<dbReference type="Proteomes" id="UP001261871">
    <property type="component" value="Unassembled WGS sequence"/>
</dbReference>
<evidence type="ECO:0000313" key="2">
    <source>
        <dbReference type="EMBL" id="MDR6845089.1"/>
    </source>
</evidence>
<reference evidence="2 3" key="1">
    <citation type="submission" date="2023-07" db="EMBL/GenBank/DDBJ databases">
        <title>Sorghum-associated microbial communities from plants grown in Nebraska, USA.</title>
        <authorList>
            <person name="Schachtman D."/>
        </authorList>
    </citation>
    <scope>NUCLEOTIDE SEQUENCE [LARGE SCALE GENOMIC DNA]</scope>
    <source>
        <strain evidence="2 3">BE124</strain>
    </source>
</reference>
<evidence type="ECO:0000313" key="3">
    <source>
        <dbReference type="Proteomes" id="UP001261871"/>
    </source>
</evidence>
<dbReference type="InterPro" id="IPR011250">
    <property type="entry name" value="OMP/PagP_B-barrel"/>
</dbReference>
<gene>
    <name evidence="2" type="ORF">J2W95_001788</name>
</gene>
<proteinExistence type="predicted"/>
<feature type="chain" id="PRO_5046824979" evidence="1">
    <location>
        <begin position="20"/>
        <end position="207"/>
    </location>
</feature>
<protein>
    <submittedName>
        <fullName evidence="2">Opacity protein-like surface antigen</fullName>
    </submittedName>
</protein>
<comment type="caution">
    <text evidence="2">The sequence shown here is derived from an EMBL/GenBank/DDBJ whole genome shotgun (WGS) entry which is preliminary data.</text>
</comment>
<feature type="signal peptide" evidence="1">
    <location>
        <begin position="1"/>
        <end position="19"/>
    </location>
</feature>
<dbReference type="RefSeq" id="WP_310006043.1">
    <property type="nucleotide sequence ID" value="NZ_JAVDTX010000003.1"/>
</dbReference>
<dbReference type="EMBL" id="JAVDTX010000003">
    <property type="protein sequence ID" value="MDR6845089.1"/>
    <property type="molecule type" value="Genomic_DNA"/>
</dbReference>
<sequence>MKNYSLLLIAFLFSAGMMAQDRGDIVLDVHGTYTFSNNVNFDYGHIDIGDGFTYGAGLEFFPQKSTSVELKYLRLDTSMDVDVPNVANPGVNGDINGDGAFNYILIGGNHYFDNGNNAVPYLGGGIGMAITEGPYGGSDTNFAWEIKGGVKIKTASIVSISLQANLISTVAAAGTDTYWGYWGPVAVQDYAYSYQFGLGAIFGFNFK</sequence>
<keyword evidence="1" id="KW-0732">Signal</keyword>
<name>A0ABU1S4K9_9FLAO</name>
<keyword evidence="3" id="KW-1185">Reference proteome</keyword>
<dbReference type="Gene3D" id="2.40.160.20">
    <property type="match status" value="1"/>
</dbReference>
<organism evidence="2 3">
    <name type="scientific">Flavobacterium granuli</name>
    <dbReference type="NCBI Taxonomy" id="280093"/>
    <lineage>
        <taxon>Bacteria</taxon>
        <taxon>Pseudomonadati</taxon>
        <taxon>Bacteroidota</taxon>
        <taxon>Flavobacteriia</taxon>
        <taxon>Flavobacteriales</taxon>
        <taxon>Flavobacteriaceae</taxon>
        <taxon>Flavobacterium</taxon>
    </lineage>
</organism>
<dbReference type="SUPFAM" id="SSF56925">
    <property type="entry name" value="OMPA-like"/>
    <property type="match status" value="1"/>
</dbReference>